<feature type="region of interest" description="Disordered" evidence="1">
    <location>
        <begin position="380"/>
        <end position="404"/>
    </location>
</feature>
<dbReference type="EMBL" id="LGRX02010575">
    <property type="protein sequence ID" value="KAK3270095.1"/>
    <property type="molecule type" value="Genomic_DNA"/>
</dbReference>
<sequence length="920" mass="97817">MLTRAARRTSQSRASRDEVTVKTEETNPACVDHIALVEGVHNPPKSGELDSPASVLTMQCRLRNSHESSSPKTPSDRKLVESDSKATRSGSRAKAPRGAKTERPDSVAAQGLLRGQRAVHRDSGLTVRVLEDVPSLLQQGAVSAAMKLLASGGDEAQARNLLRHDDSATVRSLIKQCLLTWRLPIPAEYAVEDLSVLSASSLSRVTTKTDALLPCSFVLEDTGQILVDGLESPLCPLNWAARRFADGLELHRQMSALPNDSAAAPIVTYALAVLAEPRWLSHAAMQDELRASEVHPTGLVTLQYEVCGEECGNLAAFFVPLENFLLPACHRDLLFRAVSGRRLVGSTQATATLLMAAPAHVVNAPSEERGGFDDHIEREQNMGSAGKDDGAATTTRQPGRYGEAQAPRGWAQGHLFAPPTKSARLIAVHASLLQKALRRGRALCGPEVVAQALRALVVAEPAGTAGASGTRALLWTLTLAVFADAAPYTLAVTDATALRIPELVALTLLAQADPAWRLPSTLRRRVAVTALRLQAMDAPTALEKWRGWGRSAAGGEAVLTAEHFARQRVPGAGADVSDIVSAAQCAALVLCGPADAVDNVSASAILRRYLGSVPLWAPQAARRRLPPLAGDAEAAALEVCISGAGLLPAPSTLRVAGLNLEAQVAACDHAVCPSLLLFFQAALPCLPRDPQHTLAKLAQLLGRCSSGANARALRGGLTVANLARVEQFQAAADALPQSALEAEGAPGLPEEGRPAWASMTEALTLSRHEARLLGTVQRLQRDLAGVFFPDVFPSPQRSHGAEGAKVEEETAAVGDRGAGMRVWEEMQGAGRMPSEHEARTAFLQLFGAQERLEAQYKGESGQLMRCFVAVTLAGSVQRPFLVQRVSKVQGRADELGIEEEEEGEEEEGSKGRKPCHCSNL</sequence>
<keyword evidence="3" id="KW-1185">Reference proteome</keyword>
<evidence type="ECO:0000256" key="1">
    <source>
        <dbReference type="SAM" id="MobiDB-lite"/>
    </source>
</evidence>
<feature type="compositionally biased region" description="Basic residues" evidence="1">
    <location>
        <begin position="911"/>
        <end position="920"/>
    </location>
</feature>
<organism evidence="2 3">
    <name type="scientific">Cymbomonas tetramitiformis</name>
    <dbReference type="NCBI Taxonomy" id="36881"/>
    <lineage>
        <taxon>Eukaryota</taxon>
        <taxon>Viridiplantae</taxon>
        <taxon>Chlorophyta</taxon>
        <taxon>Pyramimonadophyceae</taxon>
        <taxon>Pyramimonadales</taxon>
        <taxon>Pyramimonadaceae</taxon>
        <taxon>Cymbomonas</taxon>
    </lineage>
</organism>
<feature type="region of interest" description="Disordered" evidence="1">
    <location>
        <begin position="63"/>
        <end position="111"/>
    </location>
</feature>
<evidence type="ECO:0000313" key="3">
    <source>
        <dbReference type="Proteomes" id="UP001190700"/>
    </source>
</evidence>
<reference evidence="2 3" key="1">
    <citation type="journal article" date="2015" name="Genome Biol. Evol.">
        <title>Comparative Genomics of a Bacterivorous Green Alga Reveals Evolutionary Causalities and Consequences of Phago-Mixotrophic Mode of Nutrition.</title>
        <authorList>
            <person name="Burns J.A."/>
            <person name="Paasch A."/>
            <person name="Narechania A."/>
            <person name="Kim E."/>
        </authorList>
    </citation>
    <scope>NUCLEOTIDE SEQUENCE [LARGE SCALE GENOMIC DNA]</scope>
    <source>
        <strain evidence="2 3">PLY_AMNH</strain>
    </source>
</reference>
<gene>
    <name evidence="2" type="ORF">CYMTET_21492</name>
</gene>
<protein>
    <submittedName>
        <fullName evidence="2">Uncharacterized protein</fullName>
    </submittedName>
</protein>
<feature type="region of interest" description="Disordered" evidence="1">
    <location>
        <begin position="891"/>
        <end position="920"/>
    </location>
</feature>
<evidence type="ECO:0000313" key="2">
    <source>
        <dbReference type="EMBL" id="KAK3270095.1"/>
    </source>
</evidence>
<dbReference type="Proteomes" id="UP001190700">
    <property type="component" value="Unassembled WGS sequence"/>
</dbReference>
<comment type="caution">
    <text evidence="2">The sequence shown here is derived from an EMBL/GenBank/DDBJ whole genome shotgun (WGS) entry which is preliminary data.</text>
</comment>
<feature type="compositionally biased region" description="Acidic residues" evidence="1">
    <location>
        <begin position="895"/>
        <end position="907"/>
    </location>
</feature>
<proteinExistence type="predicted"/>
<feature type="compositionally biased region" description="Basic and acidic residues" evidence="1">
    <location>
        <begin position="380"/>
        <end position="390"/>
    </location>
</feature>
<dbReference type="AlphaFoldDB" id="A0AAE0L381"/>
<feature type="compositionally biased region" description="Low complexity" evidence="1">
    <location>
        <begin position="1"/>
        <end position="13"/>
    </location>
</feature>
<feature type="region of interest" description="Disordered" evidence="1">
    <location>
        <begin position="1"/>
        <end position="26"/>
    </location>
</feature>
<feature type="compositionally biased region" description="Basic and acidic residues" evidence="1">
    <location>
        <begin position="74"/>
        <end position="86"/>
    </location>
</feature>
<feature type="compositionally biased region" description="Basic and acidic residues" evidence="1">
    <location>
        <begin position="14"/>
        <end position="25"/>
    </location>
</feature>
<accession>A0AAE0L381</accession>
<name>A0AAE0L381_9CHLO</name>